<comment type="caution">
    <text evidence="1">The sequence shown here is derived from an EMBL/GenBank/DDBJ whole genome shotgun (WGS) entry which is preliminary data.</text>
</comment>
<gene>
    <name evidence="1" type="ORF">GTP77_26575</name>
</gene>
<name>A0A7X4HGS0_9BURK</name>
<organism evidence="1 2">
    <name type="scientific">Pseudoduganella aquatica</name>
    <dbReference type="NCBI Taxonomy" id="2660641"/>
    <lineage>
        <taxon>Bacteria</taxon>
        <taxon>Pseudomonadati</taxon>
        <taxon>Pseudomonadota</taxon>
        <taxon>Betaproteobacteria</taxon>
        <taxon>Burkholderiales</taxon>
        <taxon>Oxalobacteraceae</taxon>
        <taxon>Telluria group</taxon>
        <taxon>Pseudoduganella</taxon>
    </lineage>
</organism>
<protein>
    <recommendedName>
        <fullName evidence="3">Restriction endonuclease</fullName>
    </recommendedName>
</protein>
<proteinExistence type="predicted"/>
<dbReference type="Proteomes" id="UP000450676">
    <property type="component" value="Unassembled WGS sequence"/>
</dbReference>
<evidence type="ECO:0000313" key="1">
    <source>
        <dbReference type="EMBL" id="MYN10890.1"/>
    </source>
</evidence>
<accession>A0A7X4HGS0</accession>
<evidence type="ECO:0000313" key="2">
    <source>
        <dbReference type="Proteomes" id="UP000450676"/>
    </source>
</evidence>
<dbReference type="RefSeq" id="WP_161075170.1">
    <property type="nucleotide sequence ID" value="NZ_WWCU01000047.1"/>
</dbReference>
<evidence type="ECO:0008006" key="3">
    <source>
        <dbReference type="Google" id="ProtNLM"/>
    </source>
</evidence>
<keyword evidence="2" id="KW-1185">Reference proteome</keyword>
<reference evidence="1 2" key="1">
    <citation type="submission" date="2019-12" db="EMBL/GenBank/DDBJ databases">
        <title>Novel species isolated from a subtropical stream in China.</title>
        <authorList>
            <person name="Lu H."/>
        </authorList>
    </citation>
    <scope>NUCLEOTIDE SEQUENCE [LARGE SCALE GENOMIC DNA]</scope>
    <source>
        <strain evidence="1 2">FT127W</strain>
    </source>
</reference>
<dbReference type="EMBL" id="WWCU01000047">
    <property type="protein sequence ID" value="MYN10890.1"/>
    <property type="molecule type" value="Genomic_DNA"/>
</dbReference>
<dbReference type="AlphaFoldDB" id="A0A7X4HGS0"/>
<sequence>MDNKTQDIDEIEIAIDRAFSDNPIAKLPYSQAIWTLLAGAEEYHFRHSVVHPATEAEMAVVVDGLLNALTYPVRTVYKNCVRDSTPINFDLNDYNYEKSVEWIGGAEDYLQFCSIFPLYRRKQITIEVKGNEILIHRKSPKNIAYEAYDRFIGKRGEMDVILADPTPLVPSLLGKMHRNGNSFQIKFTRRLVEGIVRVFGPQYLSRFVLPPHWKFVYFDIAQFKLTMACLQSLASAWMVARQLFAEQGILGAGYSSSVLIIKIAELENIIFQSTKIDKIKIQSILKYLTFGQCEIRDPDIAIQPIINLENGSYAISPLLLMHTNAERNLCVLLNQIPLEKKNYSFLVQEKESELFNRIVKSLANTSFDFRSGKIHGTDIDIAIIDRSNKVCLCLELKWFIEPAEIREVEMRSDEVAKGIKQGLKLMHLFEVQDQKLFTTLGVDASFDFQAAVGSENFIGREDIQDKRIPVLRVWHLISHLVTGDLNSTVDWLRQRKYLPKEGRDFEVRTMPITVGGWRAEWYGLRPLESS</sequence>